<accession>A0A9W8IS18</accession>
<gene>
    <name evidence="1" type="ORF">H1R20_g15212</name>
</gene>
<proteinExistence type="predicted"/>
<evidence type="ECO:0000313" key="1">
    <source>
        <dbReference type="EMBL" id="KAJ2921882.1"/>
    </source>
</evidence>
<evidence type="ECO:0000313" key="2">
    <source>
        <dbReference type="Proteomes" id="UP001140091"/>
    </source>
</evidence>
<dbReference type="Proteomes" id="UP001140091">
    <property type="component" value="Unassembled WGS sequence"/>
</dbReference>
<feature type="non-terminal residue" evidence="1">
    <location>
        <position position="1"/>
    </location>
</feature>
<dbReference type="AlphaFoldDB" id="A0A9W8IS18"/>
<reference evidence="1" key="1">
    <citation type="submission" date="2022-06" db="EMBL/GenBank/DDBJ databases">
        <title>Genome Sequence of Candolleomyces eurysporus.</title>
        <authorList>
            <person name="Buettner E."/>
        </authorList>
    </citation>
    <scope>NUCLEOTIDE SEQUENCE</scope>
    <source>
        <strain evidence="1">VTCC 930004</strain>
    </source>
</reference>
<comment type="caution">
    <text evidence="1">The sequence shown here is derived from an EMBL/GenBank/DDBJ whole genome shotgun (WGS) entry which is preliminary data.</text>
</comment>
<dbReference type="OrthoDB" id="3222357at2759"/>
<keyword evidence="2" id="KW-1185">Reference proteome</keyword>
<name>A0A9W8IS18_9AGAR</name>
<protein>
    <submittedName>
        <fullName evidence="1">Uncharacterized protein</fullName>
    </submittedName>
</protein>
<dbReference type="EMBL" id="JANBPK010001539">
    <property type="protein sequence ID" value="KAJ2921882.1"/>
    <property type="molecule type" value="Genomic_DNA"/>
</dbReference>
<sequence length="451" mass="52418">MTLPNRADMLDACMADINWRKLQTLVPFLIRQHKRASEELESARKRFASYDNSTSPQQRLKWRYQIDQANKKRLENPSDPSSMDILNPSTMTIESRLTVQICLMRDEKEKNSLVGTAGWLSAGIAIQDQHFSQAPIQILIFPNDRLQARVLVEGYHKSPTQARELELEKKRESILTKLNDLYSRAATLFPSVKFDRMKGGRPDVHDVCTCEESCGCFAREKDRPWEDGKQVEYAVVPLPSSFDNVPSGWDPLIKKEIDLRVAQANEALENLRSDIVNKSYLYRANRGLAKGKRERTRGYDTINLVETSMQLNAQRYKLAKWALKRLAAVTAIYDPNKPGLRTDDLSWIWRLNVKKDSETHDQLEEVHRVNWIRSLNIRDRWEEELTIVTAEIEWYVRYMFTRKREVLCWIKGESDLAVDAYAYRQADMWHRLGIHASSEFIKIAKVTVLVD</sequence>
<organism evidence="1 2">
    <name type="scientific">Candolleomyces eurysporus</name>
    <dbReference type="NCBI Taxonomy" id="2828524"/>
    <lineage>
        <taxon>Eukaryota</taxon>
        <taxon>Fungi</taxon>
        <taxon>Dikarya</taxon>
        <taxon>Basidiomycota</taxon>
        <taxon>Agaricomycotina</taxon>
        <taxon>Agaricomycetes</taxon>
        <taxon>Agaricomycetidae</taxon>
        <taxon>Agaricales</taxon>
        <taxon>Agaricineae</taxon>
        <taxon>Psathyrellaceae</taxon>
        <taxon>Candolleomyces</taxon>
    </lineage>
</organism>